<dbReference type="Pfam" id="PF16657">
    <property type="entry name" value="Malt_amylase_C"/>
    <property type="match status" value="1"/>
</dbReference>
<dbReference type="Gene3D" id="1.10.1740.10">
    <property type="match status" value="1"/>
</dbReference>
<comment type="caution">
    <text evidence="2">The sequence shown here is derived from an EMBL/GenBank/DDBJ whole genome shotgun (WGS) entry which is preliminary data.</text>
</comment>
<name>A0A2M8P0X8_9CHLR</name>
<dbReference type="InterPro" id="IPR006047">
    <property type="entry name" value="GH13_cat_dom"/>
</dbReference>
<protein>
    <submittedName>
        <fullName evidence="2">Amylosucrase</fullName>
    </submittedName>
</protein>
<dbReference type="Pfam" id="PF00128">
    <property type="entry name" value="Alpha-amylase"/>
    <property type="match status" value="1"/>
</dbReference>
<sequence>MPESLAQAIHQSLIRLRPRLQALFSDEALWQTFSQRLDRHFPSLFPLLLGLYGSHYDFFYWLEQILTTAATYFQARPPALRALDESRPPNWFQTQEMVGGVCYVDLYAGTLAGIRREIPYFKELGLTYLHLMPLFRCPPERNDGGYAVSSFREVNPALGTMEELAELADQLRAEGISLVLDLVFNHTSDEHEWALKARQGDPEYREFYYFFPDRTLPDQYERTLREIFPEQAPGSFTYLPDLDQWVWTTFNTYQWDLNYRNPAVFNAMLGEMLFLANQGVEVLRLDAVAFIWKELGTNCENLPQAHDIIAAYNLLTRIAAPALIFKSEAIVHPDEVAKYIGRECQISYHPTLMVLLWESLATREVRLLRHTMAKRFAIPPGTAWVNYVRCHDDIGWSFADEDAAELGIKGYDHRQFLNAFYTGRFEGSFAVGLPFNYNPRTGDMRISGMLASLAGLERALAADDPTQIALALARIQLLHALIMSVGGIPLIYLGDELGMLNDYSFRTNPAKADDSRWVHRPKADPVRKAQRHDPSTIAGKLFSAIQHMIAVRKQHSAFSAEGKASWLDCGNPHVLAFERAHGGESILVLANFSERTQHVARRTLPAADLRTPYQELLTDRAIQPDSSDNLSLPPYAVWWLRYGDAT</sequence>
<dbReference type="InterPro" id="IPR045857">
    <property type="entry name" value="O16G_dom_2"/>
</dbReference>
<dbReference type="Proteomes" id="UP000228921">
    <property type="component" value="Unassembled WGS sequence"/>
</dbReference>
<dbReference type="SMART" id="SM00642">
    <property type="entry name" value="Aamy"/>
    <property type="match status" value="1"/>
</dbReference>
<evidence type="ECO:0000313" key="2">
    <source>
        <dbReference type="EMBL" id="PJF31195.1"/>
    </source>
</evidence>
<proteinExistence type="predicted"/>
<dbReference type="GO" id="GO:0005975">
    <property type="term" value="P:carbohydrate metabolic process"/>
    <property type="evidence" value="ECO:0007669"/>
    <property type="project" value="InterPro"/>
</dbReference>
<dbReference type="GO" id="GO:0047669">
    <property type="term" value="F:amylosucrase activity"/>
    <property type="evidence" value="ECO:0007669"/>
    <property type="project" value="InterPro"/>
</dbReference>
<feature type="domain" description="Glycosyl hydrolase family 13 catalytic" evidence="1">
    <location>
        <begin position="103"/>
        <end position="527"/>
    </location>
</feature>
<dbReference type="InterPro" id="IPR044077">
    <property type="entry name" value="Amylosucrase"/>
</dbReference>
<dbReference type="Gene3D" id="3.90.400.10">
    <property type="entry name" value="Oligo-1,6-glucosidase, Domain 2"/>
    <property type="match status" value="1"/>
</dbReference>
<dbReference type="Gene3D" id="3.20.20.80">
    <property type="entry name" value="Glycosidases"/>
    <property type="match status" value="1"/>
</dbReference>
<dbReference type="AlphaFoldDB" id="A0A2M8P0X8"/>
<reference evidence="2 3" key="1">
    <citation type="submission" date="2017-11" db="EMBL/GenBank/DDBJ databases">
        <title>Evolution of Phototrophy in the Chloroflexi Phylum Driven by Horizontal Gene Transfer.</title>
        <authorList>
            <person name="Ward L.M."/>
            <person name="Hemp J."/>
            <person name="Shih P.M."/>
            <person name="Mcglynn S.E."/>
            <person name="Fischer W."/>
        </authorList>
    </citation>
    <scope>NUCLEOTIDE SEQUENCE [LARGE SCALE GENOMIC DNA]</scope>
    <source>
        <strain evidence="2">CP2_2F</strain>
    </source>
</reference>
<evidence type="ECO:0000259" key="1">
    <source>
        <dbReference type="SMART" id="SM00642"/>
    </source>
</evidence>
<dbReference type="PANTHER" id="PTHR10357">
    <property type="entry name" value="ALPHA-AMYLASE FAMILY MEMBER"/>
    <property type="match status" value="1"/>
</dbReference>
<evidence type="ECO:0000313" key="3">
    <source>
        <dbReference type="Proteomes" id="UP000228921"/>
    </source>
</evidence>
<accession>A0A2M8P0X8</accession>
<dbReference type="PANTHER" id="PTHR10357:SF213">
    <property type="entry name" value="ALPHA AMYLASE CATALYTIC REGION"/>
    <property type="match status" value="1"/>
</dbReference>
<dbReference type="InterPro" id="IPR017853">
    <property type="entry name" value="GH"/>
</dbReference>
<dbReference type="InterPro" id="IPR032091">
    <property type="entry name" value="Malt_amylase-like_C"/>
</dbReference>
<dbReference type="CDD" id="cd11324">
    <property type="entry name" value="AmyAc_Amylosucrase"/>
    <property type="match status" value="1"/>
</dbReference>
<dbReference type="EMBL" id="PGTK01000004">
    <property type="protein sequence ID" value="PJF31195.1"/>
    <property type="molecule type" value="Genomic_DNA"/>
</dbReference>
<dbReference type="Gene3D" id="2.60.40.1180">
    <property type="entry name" value="Golgi alpha-mannosidase II"/>
    <property type="match status" value="1"/>
</dbReference>
<dbReference type="SUPFAM" id="SSF51011">
    <property type="entry name" value="Glycosyl hydrolase domain"/>
    <property type="match status" value="1"/>
</dbReference>
<dbReference type="SUPFAM" id="SSF51445">
    <property type="entry name" value="(Trans)glycosidases"/>
    <property type="match status" value="1"/>
</dbReference>
<organism evidence="2 3">
    <name type="scientific">Candidatus Thermofonsia Clade 1 bacterium</name>
    <dbReference type="NCBI Taxonomy" id="2364210"/>
    <lineage>
        <taxon>Bacteria</taxon>
        <taxon>Bacillati</taxon>
        <taxon>Chloroflexota</taxon>
        <taxon>Candidatus Thermofontia</taxon>
        <taxon>Candidatus Thermofonsia Clade 1</taxon>
    </lineage>
</organism>
<dbReference type="InterPro" id="IPR013780">
    <property type="entry name" value="Glyco_hydro_b"/>
</dbReference>
<gene>
    <name evidence="2" type="ORF">CUN51_04830</name>
</gene>